<keyword evidence="4" id="KW-1185">Reference proteome</keyword>
<feature type="domain" description="DUF6824" evidence="2">
    <location>
        <begin position="94"/>
        <end position="178"/>
    </location>
</feature>
<feature type="region of interest" description="Disordered" evidence="1">
    <location>
        <begin position="214"/>
        <end position="258"/>
    </location>
</feature>
<gene>
    <name evidence="3" type="ORF">ACHAWU_002206</name>
</gene>
<dbReference type="Proteomes" id="UP001530293">
    <property type="component" value="Unassembled WGS sequence"/>
</dbReference>
<dbReference type="EMBL" id="JALLBG020000192">
    <property type="protein sequence ID" value="KAL3760135.1"/>
    <property type="molecule type" value="Genomic_DNA"/>
</dbReference>
<feature type="region of interest" description="Disordered" evidence="1">
    <location>
        <begin position="1"/>
        <end position="55"/>
    </location>
</feature>
<dbReference type="AlphaFoldDB" id="A0ABD3M7R6"/>
<proteinExistence type="predicted"/>
<evidence type="ECO:0000256" key="1">
    <source>
        <dbReference type="SAM" id="MobiDB-lite"/>
    </source>
</evidence>
<evidence type="ECO:0000259" key="2">
    <source>
        <dbReference type="Pfam" id="PF20710"/>
    </source>
</evidence>
<dbReference type="Pfam" id="PF20710">
    <property type="entry name" value="DUF6824"/>
    <property type="match status" value="2"/>
</dbReference>
<feature type="domain" description="DUF6824" evidence="2">
    <location>
        <begin position="302"/>
        <end position="387"/>
    </location>
</feature>
<evidence type="ECO:0000313" key="3">
    <source>
        <dbReference type="EMBL" id="KAL3760135.1"/>
    </source>
</evidence>
<dbReference type="InterPro" id="IPR049227">
    <property type="entry name" value="DUF6824"/>
</dbReference>
<comment type="caution">
    <text evidence="3">The sequence shown here is derived from an EMBL/GenBank/DDBJ whole genome shotgun (WGS) entry which is preliminary data.</text>
</comment>
<feature type="compositionally biased region" description="Acidic residues" evidence="1">
    <location>
        <begin position="399"/>
        <end position="409"/>
    </location>
</feature>
<reference evidence="3 4" key="1">
    <citation type="submission" date="2024-10" db="EMBL/GenBank/DDBJ databases">
        <title>Updated reference genomes for cyclostephanoid diatoms.</title>
        <authorList>
            <person name="Roberts W.R."/>
            <person name="Alverson A.J."/>
        </authorList>
    </citation>
    <scope>NUCLEOTIDE SEQUENCE [LARGE SCALE GENOMIC DNA]</scope>
    <source>
        <strain evidence="3 4">AJA232-27</strain>
    </source>
</reference>
<name>A0ABD3M7R6_9STRA</name>
<protein>
    <recommendedName>
        <fullName evidence="2">DUF6824 domain-containing protein</fullName>
    </recommendedName>
</protein>
<feature type="compositionally biased region" description="Polar residues" evidence="1">
    <location>
        <begin position="26"/>
        <end position="44"/>
    </location>
</feature>
<sequence>MDPPLPVVKEAEDDYSYHDVDEPSAIGSSMNSSEEGSAINNNTGDGAGGELGGPTMLATAASTSIEPPAMGAFTSIPTSSEATTSEEIRITEQDVLFGRGGLTNHHIGNLRYRDVIELHRQDYVNSPKTEKPNVARRIVKALRTGPNPGRFLKKDADGKWHEVDDREAAWKASQALREKTRWASMKKDKEGSTISDVIMSSAMIQVVEAATTNAVKSTKRAATDTEQETEEESKGNNDAKTNNTKAKRAKYEHREPVDVVPTEASHIAVPPVASPEGKKSGTVYLQPQSIHGITYIIPQDEDVLFGRGGRTNNHPGNVRLREIVDQYRHIYAQAKKIDKPNVSKLIVCALRGANPPSRFLRMNDETSQWEDVGDRRAAEKVSQTLREKDRSAYRKRAEGDDDNDDDDNVVSDNKPAADPTSEASDETTAFEVNDGANRSDTKLDVDVGAEDILYL</sequence>
<evidence type="ECO:0000313" key="4">
    <source>
        <dbReference type="Proteomes" id="UP001530293"/>
    </source>
</evidence>
<accession>A0ABD3M7R6</accession>
<feature type="region of interest" description="Disordered" evidence="1">
    <location>
        <begin position="370"/>
        <end position="447"/>
    </location>
</feature>
<feature type="compositionally biased region" description="Basic and acidic residues" evidence="1">
    <location>
        <begin position="372"/>
        <end position="398"/>
    </location>
</feature>
<organism evidence="3 4">
    <name type="scientific">Discostella pseudostelligera</name>
    <dbReference type="NCBI Taxonomy" id="259834"/>
    <lineage>
        <taxon>Eukaryota</taxon>
        <taxon>Sar</taxon>
        <taxon>Stramenopiles</taxon>
        <taxon>Ochrophyta</taxon>
        <taxon>Bacillariophyta</taxon>
        <taxon>Coscinodiscophyceae</taxon>
        <taxon>Thalassiosirophycidae</taxon>
        <taxon>Stephanodiscales</taxon>
        <taxon>Stephanodiscaceae</taxon>
        <taxon>Discostella</taxon>
    </lineage>
</organism>